<evidence type="ECO:0000256" key="1">
    <source>
        <dbReference type="ARBA" id="ARBA00022617"/>
    </source>
</evidence>
<dbReference type="GO" id="GO:0009055">
    <property type="term" value="F:electron transfer activity"/>
    <property type="evidence" value="ECO:0007669"/>
    <property type="project" value="InterPro"/>
</dbReference>
<evidence type="ECO:0000313" key="6">
    <source>
        <dbReference type="EMBL" id="SDW92316.1"/>
    </source>
</evidence>
<proteinExistence type="predicted"/>
<accession>A0A8X8ICH8</accession>
<sequence>MDIRSLCSKPAQLITVVLFASIIPLCQLSAQSKPWLVPKEYINLNNPMADNQAAIKEGRTLYTANCAPCHGDKGKGDGPAAAALNPKPADHSSIIMLRETDGDIFYKISEGRTPMPQYKSAFTEKQRWELVAYIRTLSKGSKH</sequence>
<dbReference type="GO" id="GO:0020037">
    <property type="term" value="F:heme binding"/>
    <property type="evidence" value="ECO:0007669"/>
    <property type="project" value="InterPro"/>
</dbReference>
<keyword evidence="7" id="KW-1185">Reference proteome</keyword>
<keyword evidence="3 4" id="KW-0408">Iron</keyword>
<dbReference type="PANTHER" id="PTHR40394:SF2">
    <property type="entry name" value="QUINOL:CYTOCHROME C OXIDOREDUCTASE MEMBRANE PROTEIN"/>
    <property type="match status" value="1"/>
</dbReference>
<comment type="caution">
    <text evidence="6">The sequence shown here is derived from an EMBL/GenBank/DDBJ whole genome shotgun (WGS) entry which is preliminary data.</text>
</comment>
<dbReference type="InterPro" id="IPR036909">
    <property type="entry name" value="Cyt_c-like_dom_sf"/>
</dbReference>
<dbReference type="AlphaFoldDB" id="A0A8X8ICH8"/>
<keyword evidence="2 4" id="KW-0479">Metal-binding</keyword>
<evidence type="ECO:0000256" key="4">
    <source>
        <dbReference type="PROSITE-ProRule" id="PRU00433"/>
    </source>
</evidence>
<dbReference type="Proteomes" id="UP000198711">
    <property type="component" value="Unassembled WGS sequence"/>
</dbReference>
<evidence type="ECO:0000259" key="5">
    <source>
        <dbReference type="PROSITE" id="PS51007"/>
    </source>
</evidence>
<keyword evidence="1 4" id="KW-0349">Heme</keyword>
<dbReference type="PANTHER" id="PTHR40394">
    <property type="entry name" value="LIPOPROTEIN-RELATED"/>
    <property type="match status" value="1"/>
</dbReference>
<dbReference type="PROSITE" id="PS51007">
    <property type="entry name" value="CYTC"/>
    <property type="match status" value="1"/>
</dbReference>
<feature type="domain" description="Cytochrome c" evidence="5">
    <location>
        <begin position="53"/>
        <end position="138"/>
    </location>
</feature>
<evidence type="ECO:0000256" key="3">
    <source>
        <dbReference type="ARBA" id="ARBA00023004"/>
    </source>
</evidence>
<dbReference type="GO" id="GO:0046872">
    <property type="term" value="F:metal ion binding"/>
    <property type="evidence" value="ECO:0007669"/>
    <property type="project" value="UniProtKB-KW"/>
</dbReference>
<gene>
    <name evidence="6" type="ORF">SAMN05444410_10755</name>
</gene>
<name>A0A8X8ICH8_9BACT</name>
<evidence type="ECO:0000256" key="2">
    <source>
        <dbReference type="ARBA" id="ARBA00022723"/>
    </source>
</evidence>
<reference evidence="6 7" key="1">
    <citation type="submission" date="2016-10" db="EMBL/GenBank/DDBJ databases">
        <authorList>
            <person name="Varghese N."/>
            <person name="Submissions S."/>
        </authorList>
    </citation>
    <scope>NUCLEOTIDE SEQUENCE [LARGE SCALE GENOMIC DNA]</scope>
    <source>
        <strain evidence="6 7">DSM 25353</strain>
    </source>
</reference>
<dbReference type="Pfam" id="PF00034">
    <property type="entry name" value="Cytochrom_C"/>
    <property type="match status" value="1"/>
</dbReference>
<dbReference type="Gene3D" id="1.10.760.10">
    <property type="entry name" value="Cytochrome c-like domain"/>
    <property type="match status" value="1"/>
</dbReference>
<dbReference type="InterPro" id="IPR009056">
    <property type="entry name" value="Cyt_c-like_dom"/>
</dbReference>
<dbReference type="EMBL" id="FNNO01000007">
    <property type="protein sequence ID" value="SDW92316.1"/>
    <property type="molecule type" value="Genomic_DNA"/>
</dbReference>
<protein>
    <submittedName>
        <fullName evidence="6">Cytochrome C oxidase, cbb3-type, subunit III</fullName>
    </submittedName>
</protein>
<organism evidence="6 7">
    <name type="scientific">Hydrobacter penzbergensis</name>
    <dbReference type="NCBI Taxonomy" id="1235997"/>
    <lineage>
        <taxon>Bacteria</taxon>
        <taxon>Pseudomonadati</taxon>
        <taxon>Bacteroidota</taxon>
        <taxon>Chitinophagia</taxon>
        <taxon>Chitinophagales</taxon>
        <taxon>Chitinophagaceae</taxon>
        <taxon>Hydrobacter</taxon>
    </lineage>
</organism>
<dbReference type="SUPFAM" id="SSF46626">
    <property type="entry name" value="Cytochrome c"/>
    <property type="match status" value="1"/>
</dbReference>
<dbReference type="RefSeq" id="WP_092723709.1">
    <property type="nucleotide sequence ID" value="NZ_FNNO01000007.1"/>
</dbReference>
<evidence type="ECO:0000313" key="7">
    <source>
        <dbReference type="Proteomes" id="UP000198711"/>
    </source>
</evidence>